<evidence type="ECO:0000256" key="1">
    <source>
        <dbReference type="ARBA" id="ARBA00023002"/>
    </source>
</evidence>
<dbReference type="Pfam" id="PF00106">
    <property type="entry name" value="adh_short"/>
    <property type="match status" value="1"/>
</dbReference>
<dbReference type="InterPro" id="IPR036291">
    <property type="entry name" value="NAD(P)-bd_dom_sf"/>
</dbReference>
<dbReference type="PRINTS" id="PR00081">
    <property type="entry name" value="GDHRDH"/>
</dbReference>
<sequence>MQQREVERVASEISQLLAERNESRLEVLINNAGCVRSWYTTTEEGYEQQFALNHLASFLLTYRLLPHLKRAQGRVILTGSESHKHMRMRWNDVMLTRGYNPLTAYKQSKLANILFAKGLNERYLGDGITSYVVDPGLVCTDIGCKNTGGLVDWIWSRRKKHGVQPEVPAKTYAYLCETNPASRELYYHLCKPNSYSCQVTHENADKLFALSEKLCGIQYPSWIQS</sequence>
<dbReference type="SUPFAM" id="SSF51735">
    <property type="entry name" value="NAD(P)-binding Rossmann-fold domains"/>
    <property type="match status" value="1"/>
</dbReference>
<keyword evidence="1" id="KW-0560">Oxidoreductase</keyword>
<gene>
    <name evidence="2" type="ORF">SDC9_113138</name>
</gene>
<dbReference type="GO" id="GO:0016491">
    <property type="term" value="F:oxidoreductase activity"/>
    <property type="evidence" value="ECO:0007669"/>
    <property type="project" value="UniProtKB-KW"/>
</dbReference>
<dbReference type="EMBL" id="VSSQ01020959">
    <property type="protein sequence ID" value="MPM66231.1"/>
    <property type="molecule type" value="Genomic_DNA"/>
</dbReference>
<evidence type="ECO:0008006" key="3">
    <source>
        <dbReference type="Google" id="ProtNLM"/>
    </source>
</evidence>
<proteinExistence type="predicted"/>
<dbReference type="InterPro" id="IPR002347">
    <property type="entry name" value="SDR_fam"/>
</dbReference>
<comment type="caution">
    <text evidence="2">The sequence shown here is derived from an EMBL/GenBank/DDBJ whole genome shotgun (WGS) entry which is preliminary data.</text>
</comment>
<name>A0A645BNT1_9ZZZZ</name>
<accession>A0A645BNT1</accession>
<reference evidence="2" key="1">
    <citation type="submission" date="2019-08" db="EMBL/GenBank/DDBJ databases">
        <authorList>
            <person name="Kucharzyk K."/>
            <person name="Murdoch R.W."/>
            <person name="Higgins S."/>
            <person name="Loffler F."/>
        </authorList>
    </citation>
    <scope>NUCLEOTIDE SEQUENCE</scope>
</reference>
<protein>
    <recommendedName>
        <fullName evidence="3">Short-chain dehydrogenase</fullName>
    </recommendedName>
</protein>
<dbReference type="Gene3D" id="3.40.50.720">
    <property type="entry name" value="NAD(P)-binding Rossmann-like Domain"/>
    <property type="match status" value="1"/>
</dbReference>
<evidence type="ECO:0000313" key="2">
    <source>
        <dbReference type="EMBL" id="MPM66231.1"/>
    </source>
</evidence>
<dbReference type="AlphaFoldDB" id="A0A645BNT1"/>
<dbReference type="PANTHER" id="PTHR43157">
    <property type="entry name" value="PHOSPHATIDYLINOSITOL-GLYCAN BIOSYNTHESIS CLASS F PROTEIN-RELATED"/>
    <property type="match status" value="1"/>
</dbReference>
<organism evidence="2">
    <name type="scientific">bioreactor metagenome</name>
    <dbReference type="NCBI Taxonomy" id="1076179"/>
    <lineage>
        <taxon>unclassified sequences</taxon>
        <taxon>metagenomes</taxon>
        <taxon>ecological metagenomes</taxon>
    </lineage>
</organism>
<dbReference type="PANTHER" id="PTHR43157:SF31">
    <property type="entry name" value="PHOSPHATIDYLINOSITOL-GLYCAN BIOSYNTHESIS CLASS F PROTEIN"/>
    <property type="match status" value="1"/>
</dbReference>